<evidence type="ECO:0000256" key="2">
    <source>
        <dbReference type="SAM" id="SignalP"/>
    </source>
</evidence>
<feature type="chain" id="PRO_5045352476" evidence="2">
    <location>
        <begin position="17"/>
        <end position="201"/>
    </location>
</feature>
<sequence>MHLIAVVLILVSLTSATTLAGKRVKRRPNLCEKGQNEINIDRVVECGYCNNLEEYSCKYQICKLLPGGLEMCANQHTYTEWDACLKGHCITYGEEGVLGKCETYYRTLTTLATDALNETTFTQTTPVTLTTTETCSKEVETKVEIQYIYASWWTILICMMAAGVAGYLISVYLHWVKQWKFPSMLRCLPPFRNLTHYAVPN</sequence>
<name>A0ABP0FXG3_CLALP</name>
<evidence type="ECO:0000256" key="1">
    <source>
        <dbReference type="SAM" id="Phobius"/>
    </source>
</evidence>
<feature type="transmembrane region" description="Helical" evidence="1">
    <location>
        <begin position="152"/>
        <end position="176"/>
    </location>
</feature>
<reference evidence="3 4" key="1">
    <citation type="submission" date="2024-02" db="EMBL/GenBank/DDBJ databases">
        <authorList>
            <person name="Daric V."/>
            <person name="Darras S."/>
        </authorList>
    </citation>
    <scope>NUCLEOTIDE SEQUENCE [LARGE SCALE GENOMIC DNA]</scope>
</reference>
<keyword evidence="1" id="KW-0472">Membrane</keyword>
<organism evidence="3 4">
    <name type="scientific">Clavelina lepadiformis</name>
    <name type="common">Light-bulb sea squirt</name>
    <name type="synonym">Ascidia lepadiformis</name>
    <dbReference type="NCBI Taxonomy" id="159417"/>
    <lineage>
        <taxon>Eukaryota</taxon>
        <taxon>Metazoa</taxon>
        <taxon>Chordata</taxon>
        <taxon>Tunicata</taxon>
        <taxon>Ascidiacea</taxon>
        <taxon>Aplousobranchia</taxon>
        <taxon>Clavelinidae</taxon>
        <taxon>Clavelina</taxon>
    </lineage>
</organism>
<dbReference type="EMBL" id="CAWYQH010000097">
    <property type="protein sequence ID" value="CAK8684262.1"/>
    <property type="molecule type" value="Genomic_DNA"/>
</dbReference>
<keyword evidence="2" id="KW-0732">Signal</keyword>
<gene>
    <name evidence="3" type="ORF">CVLEPA_LOCUS15251</name>
</gene>
<dbReference type="Proteomes" id="UP001642483">
    <property type="component" value="Unassembled WGS sequence"/>
</dbReference>
<evidence type="ECO:0000313" key="4">
    <source>
        <dbReference type="Proteomes" id="UP001642483"/>
    </source>
</evidence>
<keyword evidence="1" id="KW-1133">Transmembrane helix</keyword>
<keyword evidence="4" id="KW-1185">Reference proteome</keyword>
<comment type="caution">
    <text evidence="3">The sequence shown here is derived from an EMBL/GenBank/DDBJ whole genome shotgun (WGS) entry which is preliminary data.</text>
</comment>
<proteinExistence type="predicted"/>
<evidence type="ECO:0000313" key="3">
    <source>
        <dbReference type="EMBL" id="CAK8684262.1"/>
    </source>
</evidence>
<protein>
    <submittedName>
        <fullName evidence="3">Uncharacterized protein</fullName>
    </submittedName>
</protein>
<feature type="signal peptide" evidence="2">
    <location>
        <begin position="1"/>
        <end position="16"/>
    </location>
</feature>
<accession>A0ABP0FXG3</accession>
<keyword evidence="1" id="KW-0812">Transmembrane</keyword>